<dbReference type="PANTHER" id="PTHR32071">
    <property type="entry name" value="TRANSCRIPTIONAL REGULATORY PROTEIN"/>
    <property type="match status" value="1"/>
</dbReference>
<dbReference type="InterPro" id="IPR001789">
    <property type="entry name" value="Sig_transdc_resp-reg_receiver"/>
</dbReference>
<evidence type="ECO:0000256" key="4">
    <source>
        <dbReference type="ARBA" id="ARBA00023163"/>
    </source>
</evidence>
<dbReference type="SMART" id="SM00448">
    <property type="entry name" value="REC"/>
    <property type="match status" value="1"/>
</dbReference>
<evidence type="ECO:0000259" key="6">
    <source>
        <dbReference type="PROSITE" id="PS50045"/>
    </source>
</evidence>
<proteinExistence type="predicted"/>
<evidence type="ECO:0000259" key="7">
    <source>
        <dbReference type="PROSITE" id="PS50110"/>
    </source>
</evidence>
<protein>
    <submittedName>
        <fullName evidence="8">Sigma-54-dependent Fis family transcriptional regulator</fullName>
    </submittedName>
</protein>
<dbReference type="PRINTS" id="PR01590">
    <property type="entry name" value="HTHFIS"/>
</dbReference>
<keyword evidence="2" id="KW-0067">ATP-binding</keyword>
<dbReference type="PROSITE" id="PS00676">
    <property type="entry name" value="SIGMA54_INTERACT_2"/>
    <property type="match status" value="1"/>
</dbReference>
<dbReference type="SUPFAM" id="SSF52540">
    <property type="entry name" value="P-loop containing nucleoside triphosphate hydrolases"/>
    <property type="match status" value="1"/>
</dbReference>
<dbReference type="InterPro" id="IPR025662">
    <property type="entry name" value="Sigma_54_int_dom_ATP-bd_1"/>
</dbReference>
<dbReference type="InterPro" id="IPR009057">
    <property type="entry name" value="Homeodomain-like_sf"/>
</dbReference>
<dbReference type="SMART" id="SM00382">
    <property type="entry name" value="AAA"/>
    <property type="match status" value="1"/>
</dbReference>
<keyword evidence="1" id="KW-0547">Nucleotide-binding</keyword>
<dbReference type="Pfam" id="PF00158">
    <property type="entry name" value="Sigma54_activat"/>
    <property type="match status" value="1"/>
</dbReference>
<keyword evidence="9" id="KW-1185">Reference proteome</keyword>
<feature type="domain" description="Sigma-54 factor interaction" evidence="6">
    <location>
        <begin position="156"/>
        <end position="384"/>
    </location>
</feature>
<dbReference type="RefSeq" id="WP_209474967.1">
    <property type="nucleotide sequence ID" value="NZ_CP053383.1"/>
</dbReference>
<reference evidence="8 9" key="1">
    <citation type="journal article" date="2021" name="Front. Microbiol.">
        <title>Aerobic Denitrification and Heterotrophic Sulfur Oxidation in the Genus Halomonas Revealed by Six Novel Species Characterizations and Genome-Based Analysis.</title>
        <authorList>
            <person name="Wang L."/>
            <person name="Shao Z."/>
        </authorList>
    </citation>
    <scope>NUCLEOTIDE SEQUENCE [LARGE SCALE GENOMIC DNA]</scope>
    <source>
        <strain evidence="8 9">MCCC 1A13718</strain>
    </source>
</reference>
<dbReference type="Gene3D" id="3.40.50.2300">
    <property type="match status" value="1"/>
</dbReference>
<evidence type="ECO:0000313" key="8">
    <source>
        <dbReference type="EMBL" id="QTP60979.1"/>
    </source>
</evidence>
<evidence type="ECO:0000313" key="9">
    <source>
        <dbReference type="Proteomes" id="UP000671845"/>
    </source>
</evidence>
<evidence type="ECO:0000256" key="2">
    <source>
        <dbReference type="ARBA" id="ARBA00022840"/>
    </source>
</evidence>
<dbReference type="InterPro" id="IPR003593">
    <property type="entry name" value="AAA+_ATPase"/>
</dbReference>
<sequence length="472" mass="52412">MSPPLYPAFGVLLVDDEPSFLRSLNIALERSGGINHIHRCQDSREVMDILARENIGLVTLDLTMPHVSGEELLARIVEEFPDVGVIVVSGLNQVETAVNCIKLGAFDYFVKTDEESRLVEGIRRAIRLQELRQENQALRRRVLDDTLEHPEAFAHIVTADRSMRAVFQYLESVALTQQPILISGESGVGKELIAKAAHALSGRQGPLVCVNVAGLDDNVFADTLFGHQRGAFTGAEQPRAGMIEQAAGGTLLLDEIGDLSLASQVKLLRLLQEGEYYPLGSDRPKRLQARVLVATHHDLAEKQRTGAFRKDLYYRLRTHQVHIPPLRRRKQDIALLLDHFLAEAAEELGRNKPSYPPELAVLLGNYAFPGNVRELRAMAYDAMSQHRSRTLSMDAFKRAIDQACGEDSPSPHRQRAVFAPDEPLPTLDEVADLLVEEALKRAEGNQSMASRWLGISQPALSKRLKKQRGEGA</sequence>
<dbReference type="Gene3D" id="1.10.10.60">
    <property type="entry name" value="Homeodomain-like"/>
    <property type="match status" value="1"/>
</dbReference>
<accession>A0ABX7WL74</accession>
<dbReference type="PROSITE" id="PS50110">
    <property type="entry name" value="RESPONSE_REGULATORY"/>
    <property type="match status" value="1"/>
</dbReference>
<evidence type="ECO:0000256" key="3">
    <source>
        <dbReference type="ARBA" id="ARBA00023015"/>
    </source>
</evidence>
<dbReference type="PROSITE" id="PS00675">
    <property type="entry name" value="SIGMA54_INTERACT_1"/>
    <property type="match status" value="1"/>
</dbReference>
<dbReference type="Proteomes" id="UP000671845">
    <property type="component" value="Chromosome"/>
</dbReference>
<dbReference type="CDD" id="cd00156">
    <property type="entry name" value="REC"/>
    <property type="match status" value="1"/>
</dbReference>
<dbReference type="PROSITE" id="PS50045">
    <property type="entry name" value="SIGMA54_INTERACT_4"/>
    <property type="match status" value="1"/>
</dbReference>
<dbReference type="Pfam" id="PF02954">
    <property type="entry name" value="HTH_8"/>
    <property type="match status" value="1"/>
</dbReference>
<dbReference type="InterPro" id="IPR002197">
    <property type="entry name" value="HTH_Fis"/>
</dbReference>
<dbReference type="InterPro" id="IPR011006">
    <property type="entry name" value="CheY-like_superfamily"/>
</dbReference>
<keyword evidence="5" id="KW-0597">Phosphoprotein</keyword>
<organism evidence="8 9">
    <name type="scientific">Halomonas sulfidivorans</name>
    <dbReference type="NCBI Taxonomy" id="2733488"/>
    <lineage>
        <taxon>Bacteria</taxon>
        <taxon>Pseudomonadati</taxon>
        <taxon>Pseudomonadota</taxon>
        <taxon>Gammaproteobacteria</taxon>
        <taxon>Oceanospirillales</taxon>
        <taxon>Halomonadaceae</taxon>
        <taxon>Halomonas</taxon>
    </lineage>
</organism>
<dbReference type="Gene3D" id="3.40.50.300">
    <property type="entry name" value="P-loop containing nucleotide triphosphate hydrolases"/>
    <property type="match status" value="1"/>
</dbReference>
<evidence type="ECO:0000256" key="1">
    <source>
        <dbReference type="ARBA" id="ARBA00022741"/>
    </source>
</evidence>
<dbReference type="Pfam" id="PF25601">
    <property type="entry name" value="AAA_lid_14"/>
    <property type="match status" value="1"/>
</dbReference>
<dbReference type="InterPro" id="IPR002078">
    <property type="entry name" value="Sigma_54_int"/>
</dbReference>
<keyword evidence="3" id="KW-0805">Transcription regulation</keyword>
<dbReference type="InterPro" id="IPR025943">
    <property type="entry name" value="Sigma_54_int_dom_ATP-bd_2"/>
</dbReference>
<dbReference type="EMBL" id="CP053383">
    <property type="protein sequence ID" value="QTP60979.1"/>
    <property type="molecule type" value="Genomic_DNA"/>
</dbReference>
<dbReference type="Gene3D" id="1.10.8.60">
    <property type="match status" value="1"/>
</dbReference>
<dbReference type="InterPro" id="IPR058031">
    <property type="entry name" value="AAA_lid_NorR"/>
</dbReference>
<dbReference type="Pfam" id="PF00072">
    <property type="entry name" value="Response_reg"/>
    <property type="match status" value="1"/>
</dbReference>
<evidence type="ECO:0000256" key="5">
    <source>
        <dbReference type="PROSITE-ProRule" id="PRU00169"/>
    </source>
</evidence>
<feature type="modified residue" description="4-aspartylphosphate" evidence="5">
    <location>
        <position position="61"/>
    </location>
</feature>
<dbReference type="SUPFAM" id="SSF46689">
    <property type="entry name" value="Homeodomain-like"/>
    <property type="match status" value="1"/>
</dbReference>
<dbReference type="CDD" id="cd00009">
    <property type="entry name" value="AAA"/>
    <property type="match status" value="1"/>
</dbReference>
<feature type="domain" description="Response regulatory" evidence="7">
    <location>
        <begin position="10"/>
        <end position="126"/>
    </location>
</feature>
<dbReference type="PANTHER" id="PTHR32071:SF13">
    <property type="entry name" value="RESPONSE REGULATOR HSFA"/>
    <property type="match status" value="1"/>
</dbReference>
<gene>
    <name evidence="8" type="ORF">HNO53_21040</name>
</gene>
<name>A0ABX7WL74_9GAMM</name>
<dbReference type="SUPFAM" id="SSF52172">
    <property type="entry name" value="CheY-like"/>
    <property type="match status" value="1"/>
</dbReference>
<dbReference type="InterPro" id="IPR027417">
    <property type="entry name" value="P-loop_NTPase"/>
</dbReference>
<keyword evidence="4" id="KW-0804">Transcription</keyword>